<feature type="region of interest" description="Disordered" evidence="1">
    <location>
        <begin position="1"/>
        <end position="157"/>
    </location>
</feature>
<gene>
    <name evidence="2" type="ORF">AVDCRST_MAG69-1557</name>
</gene>
<reference evidence="2" key="1">
    <citation type="submission" date="2020-02" db="EMBL/GenBank/DDBJ databases">
        <authorList>
            <person name="Meier V. D."/>
        </authorList>
    </citation>
    <scope>NUCLEOTIDE SEQUENCE</scope>
    <source>
        <strain evidence="2">AVDCRST_MAG69</strain>
    </source>
</reference>
<proteinExistence type="predicted"/>
<protein>
    <submittedName>
        <fullName evidence="2">Chemotaxis protein CheC -- inhibitor of MCP methylation</fullName>
    </submittedName>
</protein>
<accession>A0A6J4SC79</accession>
<feature type="compositionally biased region" description="Basic and acidic residues" evidence="1">
    <location>
        <begin position="75"/>
        <end position="90"/>
    </location>
</feature>
<name>A0A6J4SC79_9ACTN</name>
<dbReference type="AlphaFoldDB" id="A0A6J4SC79"/>
<feature type="compositionally biased region" description="Low complexity" evidence="1">
    <location>
        <begin position="1"/>
        <end position="19"/>
    </location>
</feature>
<organism evidence="2">
    <name type="scientific">uncultured Solirubrobacteraceae bacterium</name>
    <dbReference type="NCBI Taxonomy" id="1162706"/>
    <lineage>
        <taxon>Bacteria</taxon>
        <taxon>Bacillati</taxon>
        <taxon>Actinomycetota</taxon>
        <taxon>Thermoleophilia</taxon>
        <taxon>Solirubrobacterales</taxon>
        <taxon>Solirubrobacteraceae</taxon>
        <taxon>environmental samples</taxon>
    </lineage>
</organism>
<sequence length="197" mass="23200">EHAIQRIAAGRAARAGQHRLGQREHRPLGDARTPRRHLRAGGQRPPAGRGGRRRRPGRERGHRSDARHRRRTHRQRDPARLPRRRGDPLQHARRRRRLRMGHVGAGRDRQHRRSLLHQRAGDDDRLRDGAHSPVDDHRHAGSDRRLGARRARRWHRRRARARLRDVGRGRRLRHLLPSHPARRGRQGAARPARHRFM</sequence>
<feature type="non-terminal residue" evidence="2">
    <location>
        <position position="197"/>
    </location>
</feature>
<feature type="compositionally biased region" description="Basic residues" evidence="1">
    <location>
        <begin position="65"/>
        <end position="74"/>
    </location>
</feature>
<feature type="compositionally biased region" description="Basic and acidic residues" evidence="1">
    <location>
        <begin position="119"/>
        <end position="146"/>
    </location>
</feature>
<evidence type="ECO:0000313" key="2">
    <source>
        <dbReference type="EMBL" id="CAA9495005.1"/>
    </source>
</evidence>
<feature type="compositionally biased region" description="Basic and acidic residues" evidence="1">
    <location>
        <begin position="21"/>
        <end position="33"/>
    </location>
</feature>
<feature type="compositionally biased region" description="Basic residues" evidence="1">
    <location>
        <begin position="147"/>
        <end position="157"/>
    </location>
</feature>
<evidence type="ECO:0000256" key="1">
    <source>
        <dbReference type="SAM" id="MobiDB-lite"/>
    </source>
</evidence>
<feature type="region of interest" description="Disordered" evidence="1">
    <location>
        <begin position="177"/>
        <end position="197"/>
    </location>
</feature>
<feature type="compositionally biased region" description="Basic residues" evidence="1">
    <location>
        <begin position="91"/>
        <end position="100"/>
    </location>
</feature>
<feature type="non-terminal residue" evidence="2">
    <location>
        <position position="1"/>
    </location>
</feature>
<dbReference type="EMBL" id="CADCVP010000167">
    <property type="protein sequence ID" value="CAA9495005.1"/>
    <property type="molecule type" value="Genomic_DNA"/>
</dbReference>